<dbReference type="Gene3D" id="2.30.180.10">
    <property type="entry name" value="FAS1 domain"/>
    <property type="match status" value="1"/>
</dbReference>
<dbReference type="Pfam" id="PF02469">
    <property type="entry name" value="Fasciclin"/>
    <property type="match status" value="1"/>
</dbReference>
<keyword evidence="5" id="KW-0472">Membrane</keyword>
<dbReference type="PANTHER" id="PTHR32077:SF86">
    <property type="entry name" value="FAS1 DOMAIN-CONTAINING PROTEIN SELMODRAFT_448915"/>
    <property type="match status" value="1"/>
</dbReference>
<dbReference type="PANTHER" id="PTHR32077">
    <property type="entry name" value="FASCICLIN-LIKE ARABINOGALACTAN PROTEIN"/>
    <property type="match status" value="1"/>
</dbReference>
<evidence type="ECO:0000256" key="4">
    <source>
        <dbReference type="ARBA" id="ARBA00022729"/>
    </source>
</evidence>
<dbReference type="GO" id="GO:0005886">
    <property type="term" value="C:plasma membrane"/>
    <property type="evidence" value="ECO:0007669"/>
    <property type="project" value="UniProtKB-SubCell"/>
</dbReference>
<feature type="region of interest" description="Disordered" evidence="7">
    <location>
        <begin position="180"/>
        <end position="199"/>
    </location>
</feature>
<keyword evidence="3" id="KW-0336">GPI-anchor</keyword>
<keyword evidence="3" id="KW-0325">Glycoprotein</keyword>
<dbReference type="InterPro" id="IPR045003">
    <property type="entry name" value="FLA_A"/>
</dbReference>
<evidence type="ECO:0000256" key="8">
    <source>
        <dbReference type="SAM" id="SignalP"/>
    </source>
</evidence>
<evidence type="ECO:0000256" key="5">
    <source>
        <dbReference type="ARBA" id="ARBA00023136"/>
    </source>
</evidence>
<feature type="signal peptide" evidence="8">
    <location>
        <begin position="1"/>
        <end position="28"/>
    </location>
</feature>
<dbReference type="InterPro" id="IPR000782">
    <property type="entry name" value="FAS1_domain"/>
</dbReference>
<sequence>MALIRSRGAAGGFLVGALLLLSVACTSAVMVDLAQVLAGAGGFSEIIKVAQNANRTQWPSAFTFFAPNNGAVKKFACLKDPSQAGIAGRVLQYHMLTAAYPISSIQTRTAKGPWMAYTALAGQRLNITSKGSKVTIVGNGVTAKLSKADIVTKTTQVVHGIDKLFIPANINSVCGKSASGASATGGSCKEKQTLGRSDGNGELYNSRALLLAMVVQRLTTELRPPGIR</sequence>
<feature type="domain" description="FAS1" evidence="9">
    <location>
        <begin position="30"/>
        <end position="165"/>
    </location>
</feature>
<feature type="chain" id="PRO_5044877058" description="FAS1 domain-containing protein" evidence="8">
    <location>
        <begin position="29"/>
        <end position="228"/>
    </location>
</feature>
<evidence type="ECO:0000313" key="11">
    <source>
        <dbReference type="Proteomes" id="UP001633002"/>
    </source>
</evidence>
<dbReference type="SMART" id="SM00554">
    <property type="entry name" value="FAS1"/>
    <property type="match status" value="1"/>
</dbReference>
<evidence type="ECO:0000256" key="7">
    <source>
        <dbReference type="SAM" id="MobiDB-lite"/>
    </source>
</evidence>
<organism evidence="10 11">
    <name type="scientific">Riccia sorocarpa</name>
    <dbReference type="NCBI Taxonomy" id="122646"/>
    <lineage>
        <taxon>Eukaryota</taxon>
        <taxon>Viridiplantae</taxon>
        <taxon>Streptophyta</taxon>
        <taxon>Embryophyta</taxon>
        <taxon>Marchantiophyta</taxon>
        <taxon>Marchantiopsida</taxon>
        <taxon>Marchantiidae</taxon>
        <taxon>Marchantiales</taxon>
        <taxon>Ricciaceae</taxon>
        <taxon>Riccia</taxon>
    </lineage>
</organism>
<keyword evidence="3" id="KW-0449">Lipoprotein</keyword>
<dbReference type="AlphaFoldDB" id="A0ABD3G848"/>
<comment type="function">
    <text evidence="6">May be a cell surface adhesion protein.</text>
</comment>
<proteinExistence type="predicted"/>
<dbReference type="SUPFAM" id="SSF82153">
    <property type="entry name" value="FAS1 domain"/>
    <property type="match status" value="1"/>
</dbReference>
<evidence type="ECO:0000256" key="1">
    <source>
        <dbReference type="ARBA" id="ARBA00004609"/>
    </source>
</evidence>
<dbReference type="GO" id="GO:0098552">
    <property type="term" value="C:side of membrane"/>
    <property type="evidence" value="ECO:0007669"/>
    <property type="project" value="UniProtKB-KW"/>
</dbReference>
<keyword evidence="2" id="KW-1003">Cell membrane</keyword>
<evidence type="ECO:0000259" key="9">
    <source>
        <dbReference type="PROSITE" id="PS50213"/>
    </source>
</evidence>
<gene>
    <name evidence="10" type="ORF">R1sor_025266</name>
</gene>
<protein>
    <recommendedName>
        <fullName evidence="9">FAS1 domain-containing protein</fullName>
    </recommendedName>
</protein>
<evidence type="ECO:0000256" key="6">
    <source>
        <dbReference type="ARBA" id="ARBA00024686"/>
    </source>
</evidence>
<dbReference type="PROSITE" id="PS51257">
    <property type="entry name" value="PROKAR_LIPOPROTEIN"/>
    <property type="match status" value="1"/>
</dbReference>
<dbReference type="InterPro" id="IPR036378">
    <property type="entry name" value="FAS1_dom_sf"/>
</dbReference>
<accession>A0ABD3G848</accession>
<evidence type="ECO:0000313" key="10">
    <source>
        <dbReference type="EMBL" id="KAL3675318.1"/>
    </source>
</evidence>
<dbReference type="PROSITE" id="PS50213">
    <property type="entry name" value="FAS1"/>
    <property type="match status" value="1"/>
</dbReference>
<keyword evidence="4 8" id="KW-0732">Signal</keyword>
<evidence type="ECO:0000256" key="2">
    <source>
        <dbReference type="ARBA" id="ARBA00022475"/>
    </source>
</evidence>
<name>A0ABD3G848_9MARC</name>
<comment type="subcellular location">
    <subcellularLocation>
        <location evidence="1">Cell membrane</location>
        <topology evidence="1">Lipid-anchor</topology>
        <topology evidence="1">GPI-anchor</topology>
    </subcellularLocation>
</comment>
<evidence type="ECO:0000256" key="3">
    <source>
        <dbReference type="ARBA" id="ARBA00022622"/>
    </source>
</evidence>
<keyword evidence="11" id="KW-1185">Reference proteome</keyword>
<dbReference type="EMBL" id="JBJQOH010000008">
    <property type="protein sequence ID" value="KAL3675318.1"/>
    <property type="molecule type" value="Genomic_DNA"/>
</dbReference>
<comment type="caution">
    <text evidence="10">The sequence shown here is derived from an EMBL/GenBank/DDBJ whole genome shotgun (WGS) entry which is preliminary data.</text>
</comment>
<dbReference type="Proteomes" id="UP001633002">
    <property type="component" value="Unassembled WGS sequence"/>
</dbReference>
<reference evidence="10 11" key="1">
    <citation type="submission" date="2024-09" db="EMBL/GenBank/DDBJ databases">
        <title>Chromosome-scale assembly of Riccia sorocarpa.</title>
        <authorList>
            <person name="Paukszto L."/>
        </authorList>
    </citation>
    <scope>NUCLEOTIDE SEQUENCE [LARGE SCALE GENOMIC DNA]</scope>
    <source>
        <strain evidence="10">LP-2024</strain>
        <tissue evidence="10">Aerial parts of the thallus</tissue>
    </source>
</reference>